<organism evidence="6 7">
    <name type="scientific">Russula ochroleuca</name>
    <dbReference type="NCBI Taxonomy" id="152965"/>
    <lineage>
        <taxon>Eukaryota</taxon>
        <taxon>Fungi</taxon>
        <taxon>Dikarya</taxon>
        <taxon>Basidiomycota</taxon>
        <taxon>Agaricomycotina</taxon>
        <taxon>Agaricomycetes</taxon>
        <taxon>Russulales</taxon>
        <taxon>Russulaceae</taxon>
        <taxon>Russula</taxon>
    </lineage>
</organism>
<reference evidence="6" key="2">
    <citation type="journal article" date="2020" name="Nat. Commun.">
        <title>Large-scale genome sequencing of mycorrhizal fungi provides insights into the early evolution of symbiotic traits.</title>
        <authorList>
            <person name="Miyauchi S."/>
            <person name="Kiss E."/>
            <person name="Kuo A."/>
            <person name="Drula E."/>
            <person name="Kohler A."/>
            <person name="Sanchez-Garcia M."/>
            <person name="Morin E."/>
            <person name="Andreopoulos B."/>
            <person name="Barry K.W."/>
            <person name="Bonito G."/>
            <person name="Buee M."/>
            <person name="Carver A."/>
            <person name="Chen C."/>
            <person name="Cichocki N."/>
            <person name="Clum A."/>
            <person name="Culley D."/>
            <person name="Crous P.W."/>
            <person name="Fauchery L."/>
            <person name="Girlanda M."/>
            <person name="Hayes R.D."/>
            <person name="Keri Z."/>
            <person name="LaButti K."/>
            <person name="Lipzen A."/>
            <person name="Lombard V."/>
            <person name="Magnuson J."/>
            <person name="Maillard F."/>
            <person name="Murat C."/>
            <person name="Nolan M."/>
            <person name="Ohm R.A."/>
            <person name="Pangilinan J."/>
            <person name="Pereira M.F."/>
            <person name="Perotto S."/>
            <person name="Peter M."/>
            <person name="Pfister S."/>
            <person name="Riley R."/>
            <person name="Sitrit Y."/>
            <person name="Stielow J.B."/>
            <person name="Szollosi G."/>
            <person name="Zifcakova L."/>
            <person name="Stursova M."/>
            <person name="Spatafora J.W."/>
            <person name="Tedersoo L."/>
            <person name="Vaario L.M."/>
            <person name="Yamada A."/>
            <person name="Yan M."/>
            <person name="Wang P."/>
            <person name="Xu J."/>
            <person name="Bruns T."/>
            <person name="Baldrian P."/>
            <person name="Vilgalys R."/>
            <person name="Dunand C."/>
            <person name="Henrissat B."/>
            <person name="Grigoriev I.V."/>
            <person name="Hibbett D."/>
            <person name="Nagy L.G."/>
            <person name="Martin F.M."/>
        </authorList>
    </citation>
    <scope>NUCLEOTIDE SEQUENCE</scope>
    <source>
        <strain evidence="6">Prilba</strain>
    </source>
</reference>
<feature type="compositionally biased region" description="Low complexity" evidence="4">
    <location>
        <begin position="749"/>
        <end position="761"/>
    </location>
</feature>
<feature type="region of interest" description="Disordered" evidence="4">
    <location>
        <begin position="742"/>
        <end position="773"/>
    </location>
</feature>
<protein>
    <submittedName>
        <fullName evidence="6">Blue light receptor</fullName>
    </submittedName>
</protein>
<dbReference type="Pfam" id="PF08447">
    <property type="entry name" value="PAS_3"/>
    <property type="match status" value="1"/>
</dbReference>
<gene>
    <name evidence="6" type="ORF">DFH94DRAFT_722423</name>
</gene>
<dbReference type="CDD" id="cd00130">
    <property type="entry name" value="PAS"/>
    <property type="match status" value="2"/>
</dbReference>
<evidence type="ECO:0000256" key="1">
    <source>
        <dbReference type="ARBA" id="ARBA00022630"/>
    </source>
</evidence>
<evidence type="ECO:0000256" key="4">
    <source>
        <dbReference type="SAM" id="MobiDB-lite"/>
    </source>
</evidence>
<dbReference type="SUPFAM" id="SSF55785">
    <property type="entry name" value="PYP-like sensor domain (PAS domain)"/>
    <property type="match status" value="3"/>
</dbReference>
<evidence type="ECO:0000313" key="7">
    <source>
        <dbReference type="Proteomes" id="UP000759537"/>
    </source>
</evidence>
<dbReference type="PANTHER" id="PTHR47429:SF7">
    <property type="entry name" value="GATA-FACTOR"/>
    <property type="match status" value="1"/>
</dbReference>
<keyword evidence="1" id="KW-0285">Flavoprotein</keyword>
<comment type="caution">
    <text evidence="6">The sequence shown here is derived from an EMBL/GenBank/DDBJ whole genome shotgun (WGS) entry which is preliminary data.</text>
</comment>
<dbReference type="InterPro" id="IPR013767">
    <property type="entry name" value="PAS_fold"/>
</dbReference>
<reference evidence="6" key="1">
    <citation type="submission" date="2019-10" db="EMBL/GenBank/DDBJ databases">
        <authorList>
            <consortium name="DOE Joint Genome Institute"/>
            <person name="Kuo A."/>
            <person name="Miyauchi S."/>
            <person name="Kiss E."/>
            <person name="Drula E."/>
            <person name="Kohler A."/>
            <person name="Sanchez-Garcia M."/>
            <person name="Andreopoulos B."/>
            <person name="Barry K.W."/>
            <person name="Bonito G."/>
            <person name="Buee M."/>
            <person name="Carver A."/>
            <person name="Chen C."/>
            <person name="Cichocki N."/>
            <person name="Clum A."/>
            <person name="Culley D."/>
            <person name="Crous P.W."/>
            <person name="Fauchery L."/>
            <person name="Girlanda M."/>
            <person name="Hayes R."/>
            <person name="Keri Z."/>
            <person name="LaButti K."/>
            <person name="Lipzen A."/>
            <person name="Lombard V."/>
            <person name="Magnuson J."/>
            <person name="Maillard F."/>
            <person name="Morin E."/>
            <person name="Murat C."/>
            <person name="Nolan M."/>
            <person name="Ohm R."/>
            <person name="Pangilinan J."/>
            <person name="Pereira M."/>
            <person name="Perotto S."/>
            <person name="Peter M."/>
            <person name="Riley R."/>
            <person name="Sitrit Y."/>
            <person name="Stielow B."/>
            <person name="Szollosi G."/>
            <person name="Zifcakova L."/>
            <person name="Stursova M."/>
            <person name="Spatafora J.W."/>
            <person name="Tedersoo L."/>
            <person name="Vaario L.-M."/>
            <person name="Yamada A."/>
            <person name="Yan M."/>
            <person name="Wang P."/>
            <person name="Xu J."/>
            <person name="Bruns T."/>
            <person name="Baldrian P."/>
            <person name="Vilgalys R."/>
            <person name="Henrissat B."/>
            <person name="Grigoriev I.V."/>
            <person name="Hibbett D."/>
            <person name="Nagy L.G."/>
            <person name="Martin F.M."/>
        </authorList>
    </citation>
    <scope>NUCLEOTIDE SEQUENCE</scope>
    <source>
        <strain evidence="6">Prilba</strain>
    </source>
</reference>
<keyword evidence="7" id="KW-1185">Reference proteome</keyword>
<dbReference type="Pfam" id="PF00989">
    <property type="entry name" value="PAS"/>
    <property type="match status" value="1"/>
</dbReference>
<dbReference type="Proteomes" id="UP000759537">
    <property type="component" value="Unassembled WGS sequence"/>
</dbReference>
<dbReference type="Gene3D" id="3.30.450.20">
    <property type="entry name" value="PAS domain"/>
    <property type="match status" value="3"/>
</dbReference>
<feature type="domain" description="PAS" evidence="5">
    <location>
        <begin position="424"/>
        <end position="483"/>
    </location>
</feature>
<feature type="domain" description="PAS" evidence="5">
    <location>
        <begin position="228"/>
        <end position="253"/>
    </location>
</feature>
<keyword evidence="3" id="KW-0157">Chromophore</keyword>
<dbReference type="Pfam" id="PF13426">
    <property type="entry name" value="PAS_9"/>
    <property type="match status" value="1"/>
</dbReference>
<dbReference type="InterPro" id="IPR035965">
    <property type="entry name" value="PAS-like_dom_sf"/>
</dbReference>
<dbReference type="SMART" id="SM00091">
    <property type="entry name" value="PAS"/>
    <property type="match status" value="3"/>
</dbReference>
<evidence type="ECO:0000313" key="6">
    <source>
        <dbReference type="EMBL" id="KAF8483517.1"/>
    </source>
</evidence>
<sequence length="773" mass="84087">MPFERYLRHPQEPTPPSSSSPSINDYAYVQSQYPSILGSSLNPLAVAPGLHFQMPQFMFDGPPTLAPGGGAEVLPATFASSKSLASAWVANAGFAPNGSEDVFGPPDSKYFHTAQTSESDYLVASSSVLPSSSSLSGAVQPHLPHASVPPSSPKPPVSPQVAGSSAQASFWTPPFSAQSPLGLPVYSSSGFDLLSILGRVASRPNKSVTLGPVDMSCSFVVVDVRRHDSPIVYASPSFYRLTGYAEHEVLGRNCRFLQAPGGRVARGDQRHHTSPERVAYMKKSLAAHKECQTSLLNFRKDGSAFFNLVTVIPVAGGVANGPEEQNDVVFHVGFQVDLTEQPNAILQKLRDGNYMVNQKACLPLPNTSGPSHRDRRNNYVLNAVSEELRGLLNDPSFVSSISAPTSSAEDVECQEGNHPLSLLLLNAMPDFLLVLSLKGSFLYIAPSITHILEYSPEEMAGKSIGDYCHPSDIVPLMRELKESSSFLGPQEGQRFMSSISNIPKTVNLLFRARTKRGAYIWVECTGRLHVEPGKGRKAIILSARPRTMPRFSWKAMPDAVWQDRVGGRADAAREVWGTLSLGGTVLFMSANVKNVLGWGVGEIIGMSLNDFVLETSSVNALRAALHRAAQGKQGRTEVVEFRARQKSGDYIHLNIMLYPLPAGADSQPEFRRLPIVCQIKPIPAKSTVERQLETSVSRGNVFSEVDTPEEDAWQFLLQQLKIENQKLAAEVEVLEGSVGLQKHQHQAMSPSIPTSSSHGSGEWTSHHHSLKRR</sequence>
<keyword evidence="2" id="KW-0288">FMN</keyword>
<dbReference type="PANTHER" id="PTHR47429">
    <property type="entry name" value="PROTEIN TWIN LOV 1"/>
    <property type="match status" value="1"/>
</dbReference>
<dbReference type="InterPro" id="IPR013655">
    <property type="entry name" value="PAS_fold_3"/>
</dbReference>
<feature type="region of interest" description="Disordered" evidence="4">
    <location>
        <begin position="135"/>
        <end position="163"/>
    </location>
</feature>
<accession>A0A9P5TBW0</accession>
<keyword evidence="6" id="KW-0675">Receptor</keyword>
<evidence type="ECO:0000259" key="5">
    <source>
        <dbReference type="PROSITE" id="PS50112"/>
    </source>
</evidence>
<proteinExistence type="predicted"/>
<dbReference type="AlphaFoldDB" id="A0A9P5TBW0"/>
<dbReference type="EMBL" id="WHVB01000004">
    <property type="protein sequence ID" value="KAF8483517.1"/>
    <property type="molecule type" value="Genomic_DNA"/>
</dbReference>
<feature type="region of interest" description="Disordered" evidence="4">
    <location>
        <begin position="1"/>
        <end position="24"/>
    </location>
</feature>
<evidence type="ECO:0000256" key="2">
    <source>
        <dbReference type="ARBA" id="ARBA00022643"/>
    </source>
</evidence>
<name>A0A9P5TBW0_9AGAM</name>
<dbReference type="PROSITE" id="PS50112">
    <property type="entry name" value="PAS"/>
    <property type="match status" value="3"/>
</dbReference>
<dbReference type="GO" id="GO:0005634">
    <property type="term" value="C:nucleus"/>
    <property type="evidence" value="ECO:0007669"/>
    <property type="project" value="TreeGrafter"/>
</dbReference>
<feature type="compositionally biased region" description="Basic and acidic residues" evidence="4">
    <location>
        <begin position="1"/>
        <end position="11"/>
    </location>
</feature>
<feature type="domain" description="PAS" evidence="5">
    <location>
        <begin position="583"/>
        <end position="632"/>
    </location>
</feature>
<evidence type="ECO:0000256" key="3">
    <source>
        <dbReference type="ARBA" id="ARBA00022991"/>
    </source>
</evidence>
<dbReference type="OrthoDB" id="447251at2759"/>
<dbReference type="GO" id="GO:0006355">
    <property type="term" value="P:regulation of DNA-templated transcription"/>
    <property type="evidence" value="ECO:0007669"/>
    <property type="project" value="InterPro"/>
</dbReference>
<dbReference type="InterPro" id="IPR000014">
    <property type="entry name" value="PAS"/>
</dbReference>